<dbReference type="Gene3D" id="1.10.150.120">
    <property type="entry name" value="[2Fe-2S]-binding domain"/>
    <property type="match status" value="1"/>
</dbReference>
<dbReference type="InterPro" id="IPR000674">
    <property type="entry name" value="Ald_Oxase/Xan_DH_a/b"/>
</dbReference>
<dbReference type="Pfam" id="PF02738">
    <property type="entry name" value="MoCoBD_1"/>
    <property type="match status" value="1"/>
</dbReference>
<dbReference type="PANTHER" id="PTHR11908:SF157">
    <property type="entry name" value="XANTHINE DEHYDROGENASE SUBUNIT D-RELATED"/>
    <property type="match status" value="1"/>
</dbReference>
<dbReference type="SUPFAM" id="SSF56003">
    <property type="entry name" value="Molybdenum cofactor-binding domain"/>
    <property type="match status" value="1"/>
</dbReference>
<gene>
    <name evidence="7" type="ORF">ACFSDA_03530</name>
</gene>
<dbReference type="Pfam" id="PF01315">
    <property type="entry name" value="Ald_Xan_dh_C"/>
    <property type="match status" value="1"/>
</dbReference>
<dbReference type="InterPro" id="IPR046867">
    <property type="entry name" value="AldOxase/xan_DH_MoCoBD2"/>
</dbReference>
<feature type="compositionally biased region" description="Low complexity" evidence="5">
    <location>
        <begin position="1"/>
        <end position="17"/>
    </location>
</feature>
<dbReference type="SMART" id="SM01008">
    <property type="entry name" value="Ald_Xan_dh_C"/>
    <property type="match status" value="1"/>
</dbReference>
<dbReference type="CDD" id="cd00207">
    <property type="entry name" value="fer2"/>
    <property type="match status" value="1"/>
</dbReference>
<keyword evidence="3" id="KW-0560">Oxidoreductase</keyword>
<dbReference type="Gene3D" id="3.90.1170.50">
    <property type="entry name" value="Aldehyde oxidase/xanthine dehydrogenase, a/b hammerhead"/>
    <property type="match status" value="1"/>
</dbReference>
<dbReference type="InterPro" id="IPR036010">
    <property type="entry name" value="2Fe-2S_ferredoxin-like_sf"/>
</dbReference>
<dbReference type="Gene3D" id="3.10.20.30">
    <property type="match status" value="1"/>
</dbReference>
<evidence type="ECO:0000313" key="7">
    <source>
        <dbReference type="EMBL" id="MFD1834139.1"/>
    </source>
</evidence>
<dbReference type="PROSITE" id="PS00197">
    <property type="entry name" value="2FE2S_FER_1"/>
    <property type="match status" value="1"/>
</dbReference>
<dbReference type="SUPFAM" id="SSF54665">
    <property type="entry name" value="CO dehydrogenase molybdoprotein N-domain-like"/>
    <property type="match status" value="1"/>
</dbReference>
<feature type="region of interest" description="Disordered" evidence="5">
    <location>
        <begin position="739"/>
        <end position="773"/>
    </location>
</feature>
<comment type="caution">
    <text evidence="7">The sequence shown here is derived from an EMBL/GenBank/DDBJ whole genome shotgun (WGS) entry which is preliminary data.</text>
</comment>
<reference evidence="8" key="1">
    <citation type="journal article" date="2019" name="Int. J. Syst. Evol. Microbiol.">
        <title>The Global Catalogue of Microorganisms (GCM) 10K type strain sequencing project: providing services to taxonomists for standard genome sequencing and annotation.</title>
        <authorList>
            <consortium name="The Broad Institute Genomics Platform"/>
            <consortium name="The Broad Institute Genome Sequencing Center for Infectious Disease"/>
            <person name="Wu L."/>
            <person name="Ma J."/>
        </authorList>
    </citation>
    <scope>NUCLEOTIDE SEQUENCE [LARGE SCALE GENOMIC DNA]</scope>
    <source>
        <strain evidence="8">JCM 11650</strain>
    </source>
</reference>
<evidence type="ECO:0000256" key="3">
    <source>
        <dbReference type="ARBA" id="ARBA00023002"/>
    </source>
</evidence>
<dbReference type="Pfam" id="PF20256">
    <property type="entry name" value="MoCoBD_2"/>
    <property type="match status" value="1"/>
</dbReference>
<feature type="compositionally biased region" description="Low complexity" evidence="5">
    <location>
        <begin position="746"/>
        <end position="766"/>
    </location>
</feature>
<dbReference type="PIRSF" id="PIRSF000127">
    <property type="entry name" value="Xanthine_DH"/>
    <property type="match status" value="1"/>
</dbReference>
<protein>
    <submittedName>
        <fullName evidence="7">Molybdopterin-dependent oxidoreductase</fullName>
    </submittedName>
</protein>
<sequence>MTSHPVVPDPAVVDGAPAPTPPRPGQCLRTYLRDLGRLGVKKGCDGGDCGACTVHLDGRPVHSCVVPAVRAAGREVTTINGLAATAADFRATSGTEAPVEHPVQTAFRCAQGFQCGFCTSGMIMTAAALTEGDRADLPRSLKGNLCRCTGYGSIREALAGVTRVEEGAAAGGSLGAPAARRVVTGTEPYTLDVEPGSLPGLLHMKLLRSPHAHARIRSIDTTAALAVPGVHTVLTHEDAPRTLFSTGQHEHLADDPLDTRILDDTVRFVGQRVAAVLADSVAAAEAGVRALVVDYAPLPAVTDPELARTGPALHGEKGEGSGIADPATNLVAELHSRVGDLEEGLARAAVVTDRVYRTQRVQHVSLETHAAIASLDEDGTLVVRSSTQVPYLAKRTLQRLLDLPEERVRVIAPRVGGGFGGKQEVFTEDLVALATLRTGRPVQLEHTRSEQFTSTSVRHPMRIRVRAGADADGRLTALHLSLLSDTGAYGNHGPGTMYHGTGECLAVYRCPAKAVDAEVVYTNTVPSGAFRGYGLSQTAFAVESAMDELARALDLDPIAFRRLNVIREGDPMISTSPVPAADVEYGSYGLDQCLDLVEEALASPVDRAGTADGGADGPGPEWACGTGVALSMLDTVPPRGHFSHSRVLLDRDGTLEVRVGTAEFGNGTTTVHVQLAAAALGCAPERIRIRQSDTALVGHDTGAYGSAGTVVAGKATLHAAQALLRVLAAEADAVLAGEGATGGTAGPEPVEGGAAGPDPATGDWAGETAGLRDRPSGRFVTWAELAASAGAAGRTLEAEAHWDGSPRSVAFNVHGVRVAVHRATGELRILRSVQAADAGFVVNPLQCRGQVQGGAAQALGAALYEEVVVDDAGRVRTDILRQYHVPTLADVPPTEVLFASTSDRLGPLGAKSMSESPYTAVAPALANAVRDAIGVRMTTLPLGRDRLYLAMREAGVLSPR</sequence>
<feature type="domain" description="Aldehyde oxidase/xanthine dehydrogenase a/b hammerhead" evidence="6">
    <location>
        <begin position="184"/>
        <end position="299"/>
    </location>
</feature>
<dbReference type="InterPro" id="IPR006058">
    <property type="entry name" value="2Fe2S_fd_BS"/>
</dbReference>
<keyword evidence="8" id="KW-1185">Reference proteome</keyword>
<keyword evidence="4" id="KW-0408">Iron</keyword>
<dbReference type="PANTHER" id="PTHR11908">
    <property type="entry name" value="XANTHINE DEHYDROGENASE"/>
    <property type="match status" value="1"/>
</dbReference>
<dbReference type="InterPro" id="IPR008274">
    <property type="entry name" value="AldOxase/xan_DH_MoCoBD1"/>
</dbReference>
<evidence type="ECO:0000256" key="4">
    <source>
        <dbReference type="ARBA" id="ARBA00023004"/>
    </source>
</evidence>
<dbReference type="InterPro" id="IPR036884">
    <property type="entry name" value="2Fe-2S-bd_dom_sf"/>
</dbReference>
<evidence type="ECO:0000313" key="8">
    <source>
        <dbReference type="Proteomes" id="UP001597280"/>
    </source>
</evidence>
<dbReference type="InterPro" id="IPR002888">
    <property type="entry name" value="2Fe-2S-bd"/>
</dbReference>
<dbReference type="SUPFAM" id="SSF54292">
    <property type="entry name" value="2Fe-2S ferredoxin-like"/>
    <property type="match status" value="1"/>
</dbReference>
<dbReference type="EMBL" id="JBHUFL010000002">
    <property type="protein sequence ID" value="MFD1834139.1"/>
    <property type="molecule type" value="Genomic_DNA"/>
</dbReference>
<dbReference type="RefSeq" id="WP_343903571.1">
    <property type="nucleotide sequence ID" value="NZ_BAAAIS010000002.1"/>
</dbReference>
<accession>A0ABW4PV37</accession>
<keyword evidence="2" id="KW-0479">Metal-binding</keyword>
<comment type="similarity">
    <text evidence="1">Belongs to the xanthine dehydrogenase family.</text>
</comment>
<dbReference type="Pfam" id="PF01799">
    <property type="entry name" value="Fer2_2"/>
    <property type="match status" value="1"/>
</dbReference>
<name>A0ABW4PV37_9MICO</name>
<evidence type="ECO:0000256" key="2">
    <source>
        <dbReference type="ARBA" id="ARBA00022723"/>
    </source>
</evidence>
<proteinExistence type="inferred from homology"/>
<dbReference type="InterPro" id="IPR037165">
    <property type="entry name" value="AldOxase/xan_DH_Mopterin-bd_sf"/>
</dbReference>
<dbReference type="Gene3D" id="3.30.365.10">
    <property type="entry name" value="Aldehyde oxidase/xanthine dehydrogenase, molybdopterin binding domain"/>
    <property type="match status" value="4"/>
</dbReference>
<dbReference type="InterPro" id="IPR001041">
    <property type="entry name" value="2Fe-2S_ferredoxin-type"/>
</dbReference>
<dbReference type="InterPro" id="IPR036856">
    <property type="entry name" value="Ald_Oxase/Xan_DH_a/b_sf"/>
</dbReference>
<evidence type="ECO:0000259" key="6">
    <source>
        <dbReference type="SMART" id="SM01008"/>
    </source>
</evidence>
<dbReference type="Pfam" id="PF00111">
    <property type="entry name" value="Fer2"/>
    <property type="match status" value="1"/>
</dbReference>
<organism evidence="7 8">
    <name type="scientific">Brachybacterium rhamnosum</name>
    <dbReference type="NCBI Taxonomy" id="173361"/>
    <lineage>
        <taxon>Bacteria</taxon>
        <taxon>Bacillati</taxon>
        <taxon>Actinomycetota</taxon>
        <taxon>Actinomycetes</taxon>
        <taxon>Micrococcales</taxon>
        <taxon>Dermabacteraceae</taxon>
        <taxon>Brachybacterium</taxon>
    </lineage>
</organism>
<evidence type="ECO:0000256" key="1">
    <source>
        <dbReference type="ARBA" id="ARBA00006849"/>
    </source>
</evidence>
<dbReference type="InterPro" id="IPR012675">
    <property type="entry name" value="Beta-grasp_dom_sf"/>
</dbReference>
<feature type="region of interest" description="Disordered" evidence="5">
    <location>
        <begin position="1"/>
        <end position="25"/>
    </location>
</feature>
<dbReference type="InterPro" id="IPR016208">
    <property type="entry name" value="Ald_Oxase/xanthine_DH-like"/>
</dbReference>
<dbReference type="SUPFAM" id="SSF47741">
    <property type="entry name" value="CO dehydrogenase ISP C-domain like"/>
    <property type="match status" value="1"/>
</dbReference>
<dbReference type="Proteomes" id="UP001597280">
    <property type="component" value="Unassembled WGS sequence"/>
</dbReference>
<evidence type="ECO:0000256" key="5">
    <source>
        <dbReference type="SAM" id="MobiDB-lite"/>
    </source>
</evidence>